<sequence length="568" mass="61701">MAATEAGTLLSVQADVQTAQTTTGPPPEAATTFLRRSSEQTAGPSRVYTRLTVHFWLFLCLAAFALLLRLRSWYIHRRKGGVQREDSALQTFRQKFLAVYLAAVTSDWLQGPYMYQLYREYGFGKGAIGVLLVAGYFSAAISGVVVGSFADAFGRRLSCLVYCIAYGVSCLVKHSSRFAMLFVGRVLGGIATALLFSVFDAWLVTEHKRKGFDDKSLGETFQSANECSALSAVVSGLFAAIVVESGGAVSAFDLAFAFLVLTAVLLLALWEENYGRSPTAAKRRLSGLFEKSTSSLDDDTKRQKEKREGGDWAETGALLREGLRLMWTRSDVASCGVMQSCFEGAMYTFVFAWTPALPPSVNHGMMFACFMTASMLGGFAYEELRRLEFLPVTVLHLLFGSSSIALLLPALSGSPSIRTFAFLIFEVACGCYFCAFSVVRAGAVPDTARATVLTLLRVPVNILVVATCHVSAVWGEESVFAICSLLQFFALFASLRVRPLLTLSGEKGIEAKKKRDVSPVGPNAPPVSSLGRQPRTTKELLGEMLEVPVHHVQQPAVRKLSSGSELSN</sequence>
<dbReference type="InterPro" id="IPR008509">
    <property type="entry name" value="MOT2/MFSD5"/>
</dbReference>
<feature type="transmembrane region" description="Helical" evidence="13">
    <location>
        <begin position="451"/>
        <end position="472"/>
    </location>
</feature>
<evidence type="ECO:0000256" key="3">
    <source>
        <dbReference type="ARBA" id="ARBA00021242"/>
    </source>
</evidence>
<dbReference type="Pfam" id="PF05631">
    <property type="entry name" value="MFS_5"/>
    <property type="match status" value="2"/>
</dbReference>
<comment type="function">
    <text evidence="1">Mediates high-affinity intracellular uptake of the rare oligo-element molybdenum.</text>
</comment>
<keyword evidence="4" id="KW-0813">Transport</keyword>
<feature type="region of interest" description="Disordered" evidence="12">
    <location>
        <begin position="514"/>
        <end position="533"/>
    </location>
</feature>
<keyword evidence="7 13" id="KW-1133">Transmembrane helix</keyword>
<feature type="transmembrane region" description="Helical" evidence="13">
    <location>
        <begin position="332"/>
        <end position="353"/>
    </location>
</feature>
<evidence type="ECO:0000256" key="4">
    <source>
        <dbReference type="ARBA" id="ARBA00022448"/>
    </source>
</evidence>
<feature type="transmembrane region" description="Helical" evidence="13">
    <location>
        <begin position="127"/>
        <end position="150"/>
    </location>
</feature>
<feature type="transmembrane region" description="Helical" evidence="13">
    <location>
        <begin position="182"/>
        <end position="203"/>
    </location>
</feature>
<dbReference type="GO" id="GO:0015098">
    <property type="term" value="F:molybdate ion transmembrane transporter activity"/>
    <property type="evidence" value="ECO:0007669"/>
    <property type="project" value="InterPro"/>
</dbReference>
<feature type="transmembrane region" description="Helical" evidence="13">
    <location>
        <begin position="417"/>
        <end position="439"/>
    </location>
</feature>
<dbReference type="CDD" id="cd17487">
    <property type="entry name" value="MFS_MFSD5_like"/>
    <property type="match status" value="1"/>
</dbReference>
<feature type="transmembrane region" description="Helical" evidence="13">
    <location>
        <begin position="249"/>
        <end position="270"/>
    </location>
</feature>
<evidence type="ECO:0000256" key="7">
    <source>
        <dbReference type="ARBA" id="ARBA00022989"/>
    </source>
</evidence>
<protein>
    <recommendedName>
        <fullName evidence="3">Molybdate-anion transporter</fullName>
    </recommendedName>
    <alternativeName>
        <fullName evidence="10">Major facilitator superfamily domain-containing protein 5</fullName>
    </alternativeName>
    <alternativeName>
        <fullName evidence="11">Molybdate transporter 2 homolog</fullName>
    </alternativeName>
</protein>
<evidence type="ECO:0000256" key="11">
    <source>
        <dbReference type="ARBA" id="ARBA00032555"/>
    </source>
</evidence>
<organism evidence="14">
    <name type="scientific">Chromera velia CCMP2878</name>
    <dbReference type="NCBI Taxonomy" id="1169474"/>
    <lineage>
        <taxon>Eukaryota</taxon>
        <taxon>Sar</taxon>
        <taxon>Alveolata</taxon>
        <taxon>Colpodellida</taxon>
        <taxon>Chromeraceae</taxon>
        <taxon>Chromera</taxon>
    </lineage>
</organism>
<evidence type="ECO:0000256" key="6">
    <source>
        <dbReference type="ARBA" id="ARBA00022692"/>
    </source>
</evidence>
<feature type="transmembrane region" description="Helical" evidence="13">
    <location>
        <begin position="96"/>
        <end position="115"/>
    </location>
</feature>
<dbReference type="PANTHER" id="PTHR23516">
    <property type="entry name" value="SAM (S-ADENOSYL METHIONINE) TRANSPORTER"/>
    <property type="match status" value="1"/>
</dbReference>
<dbReference type="InterPro" id="IPR036259">
    <property type="entry name" value="MFS_trans_sf"/>
</dbReference>
<keyword evidence="5" id="KW-1003">Cell membrane</keyword>
<evidence type="ECO:0000313" key="14">
    <source>
        <dbReference type="EMBL" id="CEM12953.1"/>
    </source>
</evidence>
<feature type="region of interest" description="Disordered" evidence="12">
    <location>
        <begin position="17"/>
        <end position="37"/>
    </location>
</feature>
<keyword evidence="8" id="KW-0406">Ion transport</keyword>
<dbReference type="SUPFAM" id="SSF103473">
    <property type="entry name" value="MFS general substrate transporter"/>
    <property type="match status" value="1"/>
</dbReference>
<evidence type="ECO:0000256" key="9">
    <source>
        <dbReference type="ARBA" id="ARBA00023136"/>
    </source>
</evidence>
<evidence type="ECO:0000256" key="12">
    <source>
        <dbReference type="SAM" id="MobiDB-lite"/>
    </source>
</evidence>
<dbReference type="PANTHER" id="PTHR23516:SF1">
    <property type="entry name" value="MOLYBDATE-ANION TRANSPORTER"/>
    <property type="match status" value="1"/>
</dbReference>
<accession>A0A0G4FHL3</accession>
<dbReference type="Gene3D" id="1.20.1250.20">
    <property type="entry name" value="MFS general substrate transporter like domains"/>
    <property type="match status" value="1"/>
</dbReference>
<evidence type="ECO:0000256" key="10">
    <source>
        <dbReference type="ARBA" id="ARBA00030646"/>
    </source>
</evidence>
<keyword evidence="9 13" id="KW-0472">Membrane</keyword>
<feature type="transmembrane region" description="Helical" evidence="13">
    <location>
        <begin position="478"/>
        <end position="497"/>
    </location>
</feature>
<feature type="transmembrane region" description="Helical" evidence="13">
    <location>
        <begin position="365"/>
        <end position="382"/>
    </location>
</feature>
<evidence type="ECO:0000256" key="8">
    <source>
        <dbReference type="ARBA" id="ARBA00023065"/>
    </source>
</evidence>
<feature type="transmembrane region" description="Helical" evidence="13">
    <location>
        <begin position="53"/>
        <end position="75"/>
    </location>
</feature>
<evidence type="ECO:0000256" key="5">
    <source>
        <dbReference type="ARBA" id="ARBA00022475"/>
    </source>
</evidence>
<keyword evidence="6 13" id="KW-0812">Transmembrane</keyword>
<comment type="subcellular location">
    <subcellularLocation>
        <location evidence="2">Cell membrane</location>
        <topology evidence="2">Multi-pass membrane protein</topology>
    </subcellularLocation>
</comment>
<name>A0A0G4FHL3_9ALVE</name>
<dbReference type="GO" id="GO:0006811">
    <property type="term" value="P:monoatomic ion transport"/>
    <property type="evidence" value="ECO:0007669"/>
    <property type="project" value="UniProtKB-KW"/>
</dbReference>
<dbReference type="EMBL" id="CDMZ01000377">
    <property type="protein sequence ID" value="CEM12953.1"/>
    <property type="molecule type" value="Genomic_DNA"/>
</dbReference>
<dbReference type="GO" id="GO:0005886">
    <property type="term" value="C:plasma membrane"/>
    <property type="evidence" value="ECO:0007669"/>
    <property type="project" value="UniProtKB-SubCell"/>
</dbReference>
<evidence type="ECO:0000256" key="13">
    <source>
        <dbReference type="SAM" id="Phobius"/>
    </source>
</evidence>
<dbReference type="VEuPathDB" id="CryptoDB:Cvel_17049"/>
<gene>
    <name evidence="14" type="ORF">Cvel_17049</name>
</gene>
<reference evidence="14" key="1">
    <citation type="submission" date="2014-11" db="EMBL/GenBank/DDBJ databases">
        <authorList>
            <person name="Otto D Thomas"/>
            <person name="Naeem Raeece"/>
        </authorList>
    </citation>
    <scope>NUCLEOTIDE SEQUENCE</scope>
</reference>
<dbReference type="PhylomeDB" id="A0A0G4FHL3"/>
<evidence type="ECO:0000256" key="1">
    <source>
        <dbReference type="ARBA" id="ARBA00003019"/>
    </source>
</evidence>
<feature type="transmembrane region" description="Helical" evidence="13">
    <location>
        <begin position="389"/>
        <end position="411"/>
    </location>
</feature>
<evidence type="ECO:0000256" key="2">
    <source>
        <dbReference type="ARBA" id="ARBA00004651"/>
    </source>
</evidence>
<dbReference type="AlphaFoldDB" id="A0A0G4FHL3"/>
<proteinExistence type="predicted"/>